<dbReference type="VEuPathDB" id="AmoebaDB:NAEGRDRAFT_64363"/>
<dbReference type="KEGG" id="ngr:NAEGRDRAFT_64363"/>
<keyword evidence="1" id="KW-1133">Transmembrane helix</keyword>
<dbReference type="InterPro" id="IPR006571">
    <property type="entry name" value="TLDc_dom"/>
</dbReference>
<accession>D2V6A3</accession>
<dbReference type="RefSeq" id="XP_002680281.1">
    <property type="nucleotide sequence ID" value="XM_002680235.1"/>
</dbReference>
<dbReference type="PROSITE" id="PS51886">
    <property type="entry name" value="TLDC"/>
    <property type="match status" value="1"/>
</dbReference>
<keyword evidence="1" id="KW-0812">Transmembrane</keyword>
<evidence type="ECO:0000313" key="4">
    <source>
        <dbReference type="Proteomes" id="UP000006671"/>
    </source>
</evidence>
<dbReference type="GeneID" id="8861727"/>
<dbReference type="OrthoDB" id="26679at2759"/>
<name>D2V6A3_NAEGR</name>
<gene>
    <name evidence="3" type="ORF">NAEGRDRAFT_64363</name>
</gene>
<dbReference type="STRING" id="5762.D2V6A3"/>
<dbReference type="SMART" id="SM00584">
    <property type="entry name" value="TLDc"/>
    <property type="match status" value="1"/>
</dbReference>
<dbReference type="eggNOG" id="ENOG502SE4P">
    <property type="taxonomic scope" value="Eukaryota"/>
</dbReference>
<dbReference type="AlphaFoldDB" id="D2V6A3"/>
<dbReference type="EMBL" id="GG738854">
    <property type="protein sequence ID" value="EFC47537.1"/>
    <property type="molecule type" value="Genomic_DNA"/>
</dbReference>
<dbReference type="PANTHER" id="PTHR23354:SF122">
    <property type="entry name" value="GTPASE-ACTIVATING PROTEIN SKYWALKER"/>
    <property type="match status" value="1"/>
</dbReference>
<protein>
    <submittedName>
        <fullName evidence="3">Predicted protein</fullName>
    </submittedName>
</protein>
<feature type="transmembrane region" description="Helical" evidence="1">
    <location>
        <begin position="12"/>
        <end position="35"/>
    </location>
</feature>
<evidence type="ECO:0000259" key="2">
    <source>
        <dbReference type="PROSITE" id="PS51886"/>
    </source>
</evidence>
<proteinExistence type="predicted"/>
<evidence type="ECO:0000256" key="1">
    <source>
        <dbReference type="SAM" id="Phobius"/>
    </source>
</evidence>
<dbReference type="InParanoid" id="D2V6A3"/>
<feature type="domain" description="TLDc" evidence="2">
    <location>
        <begin position="200"/>
        <end position="385"/>
    </location>
</feature>
<keyword evidence="4" id="KW-1185">Reference proteome</keyword>
<sequence length="385" mass="40940">MPRRPIVPNKQAILSACLLVVCSLLLIFTCVHVTFVVGSSSSSGGNGTLREWLGDLNEQAARLQSTALKLQVAIAVLSNSNNTESILTIRSAQLKKITQALNLINQEIVIVNSACSNYDGPDCNIPICDSKCLNCSSPGKCVSCSGNWTGPSCSIPVCDSKCLNCTSPGNCSVCSGNWNGTTCSTCKSGWTGTNCVNQTAILTSAQMTRFSNEILNMPNSFTKLLFKASRDGFAGDKFHSKCDNKGATVVIVKAQSGAIFGGYTSVSWNVQNSGYVSDKSAFLFSLVSSTGVERFAKLPQQYSDFYKSGKTNGEYATYQVSGLGPTFGGGHDLFISNNCNSNSLSTSNLCASYCDATMSVSSTTANAYLAGTKNFQVEDYEVYNL</sequence>
<dbReference type="PANTHER" id="PTHR23354">
    <property type="entry name" value="NUCLEOLAR PROTEIN 7/ESTROGEN RECEPTOR COACTIVATOR-RELATED"/>
    <property type="match status" value="1"/>
</dbReference>
<evidence type="ECO:0000313" key="3">
    <source>
        <dbReference type="EMBL" id="EFC47537.1"/>
    </source>
</evidence>
<dbReference type="Proteomes" id="UP000006671">
    <property type="component" value="Unassembled WGS sequence"/>
</dbReference>
<organism evidence="4">
    <name type="scientific">Naegleria gruberi</name>
    <name type="common">Amoeba</name>
    <dbReference type="NCBI Taxonomy" id="5762"/>
    <lineage>
        <taxon>Eukaryota</taxon>
        <taxon>Discoba</taxon>
        <taxon>Heterolobosea</taxon>
        <taxon>Tetramitia</taxon>
        <taxon>Eutetramitia</taxon>
        <taxon>Vahlkampfiidae</taxon>
        <taxon>Naegleria</taxon>
    </lineage>
</organism>
<reference evidence="3 4" key="1">
    <citation type="journal article" date="2010" name="Cell">
        <title>The genome of Naegleria gruberi illuminates early eukaryotic versatility.</title>
        <authorList>
            <person name="Fritz-Laylin L.K."/>
            <person name="Prochnik S.E."/>
            <person name="Ginger M.L."/>
            <person name="Dacks J.B."/>
            <person name="Carpenter M.L."/>
            <person name="Field M.C."/>
            <person name="Kuo A."/>
            <person name="Paredez A."/>
            <person name="Chapman J."/>
            <person name="Pham J."/>
            <person name="Shu S."/>
            <person name="Neupane R."/>
            <person name="Cipriano M."/>
            <person name="Mancuso J."/>
            <person name="Tu H."/>
            <person name="Salamov A."/>
            <person name="Lindquist E."/>
            <person name="Shapiro H."/>
            <person name="Lucas S."/>
            <person name="Grigoriev I.V."/>
            <person name="Cande W.Z."/>
            <person name="Fulton C."/>
            <person name="Rokhsar D.S."/>
            <person name="Dawson S.C."/>
        </authorList>
    </citation>
    <scope>NUCLEOTIDE SEQUENCE [LARGE SCALE GENOMIC DNA]</scope>
    <source>
        <strain evidence="3 4">NEG-M</strain>
    </source>
</reference>
<dbReference type="Pfam" id="PF07534">
    <property type="entry name" value="TLD"/>
    <property type="match status" value="1"/>
</dbReference>
<keyword evidence="1" id="KW-0472">Membrane</keyword>